<sequence>MAKRIANCTRIDLLERWRAIEDEEEAAAVEDEGGGGNDARGDSSTPLRLHQLKEQWFVDTFNFLIRLPKENHIWCDSWELMSPLLETFYNYYKDEREDSPLRLLWRRISEEMRTCIRCVSQHHQTQEMYSMEYESSSVGPLLDVVRSLDKDRVTRCLKDINGRMAKKEYLPVNGSAEVVSVMYEVLMHPILLDDQSLFTEFETFIEAVDNIHELALDGNQQFPGVYALFFFKRRVRAVAHRLAGAVGNLRLGCMDPPAIEEGILECYPIFLDIVLNQISSDSPVFSNAVSCLKTLFEKL</sequence>
<keyword evidence="4" id="KW-1185">Reference proteome</keyword>
<dbReference type="Proteomes" id="UP000233551">
    <property type="component" value="Unassembled WGS sequence"/>
</dbReference>
<feature type="region of interest" description="Disordered" evidence="1">
    <location>
        <begin position="25"/>
        <end position="44"/>
    </location>
</feature>
<dbReference type="STRING" id="22663.A0A2I0I2N2"/>
<organism evidence="3 4">
    <name type="scientific">Punica granatum</name>
    <name type="common">Pomegranate</name>
    <dbReference type="NCBI Taxonomy" id="22663"/>
    <lineage>
        <taxon>Eukaryota</taxon>
        <taxon>Viridiplantae</taxon>
        <taxon>Streptophyta</taxon>
        <taxon>Embryophyta</taxon>
        <taxon>Tracheophyta</taxon>
        <taxon>Spermatophyta</taxon>
        <taxon>Magnoliopsida</taxon>
        <taxon>eudicotyledons</taxon>
        <taxon>Gunneridae</taxon>
        <taxon>Pentapetalae</taxon>
        <taxon>rosids</taxon>
        <taxon>malvids</taxon>
        <taxon>Myrtales</taxon>
        <taxon>Lythraceae</taxon>
        <taxon>Punica</taxon>
    </lineage>
</organism>
<reference evidence="3 4" key="1">
    <citation type="submission" date="2017-11" db="EMBL/GenBank/DDBJ databases">
        <title>De-novo sequencing of pomegranate (Punica granatum L.) genome.</title>
        <authorList>
            <person name="Akparov Z."/>
            <person name="Amiraslanov A."/>
            <person name="Hajiyeva S."/>
            <person name="Abbasov M."/>
            <person name="Kaur K."/>
            <person name="Hamwieh A."/>
            <person name="Solovyev V."/>
            <person name="Salamov A."/>
            <person name="Braich B."/>
            <person name="Kosarev P."/>
            <person name="Mahmoud A."/>
            <person name="Hajiyev E."/>
            <person name="Babayeva S."/>
            <person name="Izzatullayeva V."/>
            <person name="Mammadov A."/>
            <person name="Mammadov A."/>
            <person name="Sharifova S."/>
            <person name="Ojaghi J."/>
            <person name="Eynullazada K."/>
            <person name="Bayramov B."/>
            <person name="Abdulazimova A."/>
            <person name="Shahmuradov I."/>
        </authorList>
    </citation>
    <scope>NUCLEOTIDE SEQUENCE [LARGE SCALE GENOMIC DNA]</scope>
    <source>
        <strain evidence="4">cv. AG2017</strain>
        <tissue evidence="3">Leaf</tissue>
    </source>
</reference>
<dbReference type="AlphaFoldDB" id="A0A2I0I2N2"/>
<dbReference type="EMBL" id="PGOL01004197">
    <property type="protein sequence ID" value="PKI38197.1"/>
    <property type="molecule type" value="Genomic_DNA"/>
</dbReference>
<evidence type="ECO:0000259" key="2">
    <source>
        <dbReference type="Pfam" id="PF12726"/>
    </source>
</evidence>
<feature type="non-terminal residue" evidence="3">
    <location>
        <position position="299"/>
    </location>
</feature>
<evidence type="ECO:0000256" key="1">
    <source>
        <dbReference type="SAM" id="MobiDB-lite"/>
    </source>
</evidence>
<dbReference type="Pfam" id="PF12726">
    <property type="entry name" value="SEN1_N"/>
    <property type="match status" value="1"/>
</dbReference>
<gene>
    <name evidence="3" type="ORF">CRG98_041450</name>
</gene>
<protein>
    <recommendedName>
        <fullName evidence="2">Helicase Sen1 N-terminal domain-containing protein</fullName>
    </recommendedName>
</protein>
<evidence type="ECO:0000313" key="4">
    <source>
        <dbReference type="Proteomes" id="UP000233551"/>
    </source>
</evidence>
<dbReference type="InterPro" id="IPR024481">
    <property type="entry name" value="Helicase_Sen1_N"/>
</dbReference>
<comment type="caution">
    <text evidence="3">The sequence shown here is derived from an EMBL/GenBank/DDBJ whole genome shotgun (WGS) entry which is preliminary data.</text>
</comment>
<evidence type="ECO:0000313" key="3">
    <source>
        <dbReference type="EMBL" id="PKI38197.1"/>
    </source>
</evidence>
<accession>A0A2I0I2N2</accession>
<proteinExistence type="predicted"/>
<name>A0A2I0I2N2_PUNGR</name>
<feature type="domain" description="Helicase Sen1 N-terminal" evidence="2">
    <location>
        <begin position="104"/>
        <end position="231"/>
    </location>
</feature>